<comment type="subcellular location">
    <subcellularLocation>
        <location evidence="1">Membrane</location>
        <topology evidence="1">Multi-pass membrane protein</topology>
    </subcellularLocation>
</comment>
<evidence type="ECO:0000256" key="6">
    <source>
        <dbReference type="SAM" id="Phobius"/>
    </source>
</evidence>
<evidence type="ECO:0000256" key="1">
    <source>
        <dbReference type="ARBA" id="ARBA00004141"/>
    </source>
</evidence>
<dbReference type="Pfam" id="PF00892">
    <property type="entry name" value="EamA"/>
    <property type="match status" value="2"/>
</dbReference>
<feature type="domain" description="EamA" evidence="7">
    <location>
        <begin position="66"/>
        <end position="203"/>
    </location>
</feature>
<evidence type="ECO:0000256" key="4">
    <source>
        <dbReference type="ARBA" id="ARBA00023136"/>
    </source>
</evidence>
<feature type="transmembrane region" description="Helical" evidence="6">
    <location>
        <begin position="101"/>
        <end position="118"/>
    </location>
</feature>
<feature type="transmembrane region" description="Helical" evidence="6">
    <location>
        <begin position="163"/>
        <end position="180"/>
    </location>
</feature>
<dbReference type="RefSeq" id="XP_007320273.1">
    <property type="nucleotide sequence ID" value="XM_007320211.1"/>
</dbReference>
<evidence type="ECO:0000256" key="2">
    <source>
        <dbReference type="ARBA" id="ARBA00022692"/>
    </source>
</evidence>
<feature type="transmembrane region" description="Helical" evidence="6">
    <location>
        <begin position="58"/>
        <end position="81"/>
    </location>
</feature>
<dbReference type="PANTHER" id="PTHR22911:SF6">
    <property type="entry name" value="SOLUTE CARRIER FAMILY 35 MEMBER G1"/>
    <property type="match status" value="1"/>
</dbReference>
<dbReference type="EMBL" id="GL945436">
    <property type="protein sequence ID" value="EGO23033.1"/>
    <property type="molecule type" value="Genomic_DNA"/>
</dbReference>
<name>F8P1K4_SERL9</name>
<protein>
    <recommendedName>
        <fullName evidence="7">EamA domain-containing protein</fullName>
    </recommendedName>
</protein>
<dbReference type="PANTHER" id="PTHR22911">
    <property type="entry name" value="ACYL-MALONYL CONDENSING ENZYME-RELATED"/>
    <property type="match status" value="1"/>
</dbReference>
<feature type="transmembrane region" description="Helical" evidence="6">
    <location>
        <begin position="232"/>
        <end position="255"/>
    </location>
</feature>
<feature type="transmembrane region" description="Helical" evidence="6">
    <location>
        <begin position="267"/>
        <end position="289"/>
    </location>
</feature>
<dbReference type="GeneID" id="18809907"/>
<dbReference type="AlphaFoldDB" id="F8P1K4"/>
<dbReference type="InterPro" id="IPR037185">
    <property type="entry name" value="EmrE-like"/>
</dbReference>
<dbReference type="GO" id="GO:0016020">
    <property type="term" value="C:membrane"/>
    <property type="evidence" value="ECO:0007669"/>
    <property type="project" value="UniProtKB-SubCell"/>
</dbReference>
<evidence type="ECO:0000259" key="7">
    <source>
        <dbReference type="Pfam" id="PF00892"/>
    </source>
</evidence>
<dbReference type="Proteomes" id="UP000008064">
    <property type="component" value="Unassembled WGS sequence"/>
</dbReference>
<feature type="transmembrane region" description="Helical" evidence="6">
    <location>
        <begin position="130"/>
        <end position="151"/>
    </location>
</feature>
<gene>
    <name evidence="8" type="ORF">SERLADRAFT_362358</name>
</gene>
<feature type="region of interest" description="Disordered" evidence="5">
    <location>
        <begin position="396"/>
        <end position="444"/>
    </location>
</feature>
<evidence type="ECO:0000256" key="5">
    <source>
        <dbReference type="SAM" id="MobiDB-lite"/>
    </source>
</evidence>
<keyword evidence="3 6" id="KW-1133">Transmembrane helix</keyword>
<dbReference type="InterPro" id="IPR000620">
    <property type="entry name" value="EamA_dom"/>
</dbReference>
<keyword evidence="4 6" id="KW-0472">Membrane</keyword>
<reference evidence="8" key="1">
    <citation type="submission" date="2011-04" db="EMBL/GenBank/DDBJ databases">
        <title>Evolution of plant cell wall degrading machinery underlies the functional diversity of forest fungi.</title>
        <authorList>
            <consortium name="US DOE Joint Genome Institute (JGI-PGF)"/>
            <person name="Eastwood D.C."/>
            <person name="Floudas D."/>
            <person name="Binder M."/>
            <person name="Majcherczyk A."/>
            <person name="Schneider P."/>
            <person name="Aerts A."/>
            <person name="Asiegbu F.O."/>
            <person name="Baker S.E."/>
            <person name="Barry K."/>
            <person name="Bendiksby M."/>
            <person name="Blumentritt M."/>
            <person name="Coutinho P.M."/>
            <person name="Cullen D."/>
            <person name="Cullen D."/>
            <person name="Gathman A."/>
            <person name="Goodell B."/>
            <person name="Henrissat B."/>
            <person name="Ihrmark K."/>
            <person name="Kauserud H."/>
            <person name="Kohler A."/>
            <person name="LaButti K."/>
            <person name="Lapidus A."/>
            <person name="Lavin J.L."/>
            <person name="Lee Y.-H."/>
            <person name="Lindquist E."/>
            <person name="Lilly W."/>
            <person name="Lucas S."/>
            <person name="Morin E."/>
            <person name="Murat C."/>
            <person name="Oguiza J.A."/>
            <person name="Park J."/>
            <person name="Pisabarro A.G."/>
            <person name="Riley R."/>
            <person name="Rosling A."/>
            <person name="Salamov A."/>
            <person name="Schmidt O."/>
            <person name="Schmutz J."/>
            <person name="Skrede I."/>
            <person name="Stenlid J."/>
            <person name="Wiebenga A."/>
            <person name="Xie X."/>
            <person name="Kues U."/>
            <person name="Hibbett D.S."/>
            <person name="Hoffmeister D."/>
            <person name="Hogberg N."/>
            <person name="Martin F."/>
            <person name="Grigoriev I.V."/>
            <person name="Watkinson S.C."/>
        </authorList>
    </citation>
    <scope>NUCLEOTIDE SEQUENCE</scope>
    <source>
        <strain evidence="8">S7.9</strain>
    </source>
</reference>
<dbReference type="KEGG" id="sla:SERLADRAFT_362358"/>
<accession>F8P1K4</accession>
<proteinExistence type="predicted"/>
<dbReference type="OrthoDB" id="306876at2759"/>
<feature type="transmembrane region" description="Helical" evidence="6">
    <location>
        <begin position="350"/>
        <end position="369"/>
    </location>
</feature>
<feature type="domain" description="EamA" evidence="7">
    <location>
        <begin position="237"/>
        <end position="367"/>
    </location>
</feature>
<sequence>MTLKNAYVALAQDVDHSRAPDTPSEGVTFISAPTSLSPTPSDDGFGIKERWRTMRSRLADFVDINAGMLLIIFAQLFFSFMNVAVKGLNSLDPPVPALELIVVRMVITFTCCVLYMVIMKIPDPFLGPKGVRLLLACRGFCGFFGLFGMYFSLQYLSLADATVLTFLGPLATAVAGYFILKENYSKKEALAGICSLMGVILIARPPFLFGNIQSINPDSEDAAVKATPAERFKAVGVALLGVTFGTGALISIRAIGKRAHPLHSMTFFSLWCVIVATGGMIVGEVPVVYPTRWEWVVLLILIGLCGFFAQTLVTMGLQRETAARGAMGVYIQVIFAGVLERIVFHTVPTMLSMIGAGIIMTSAVFVVMTKKNTPDNKSRGVVLEDVEGSALEEGLLNGRHSESHDEPMKLEDVDVNKASVGDSDGINGTWPDSPAPFENKVPQA</sequence>
<keyword evidence="2 6" id="KW-0812">Transmembrane</keyword>
<organism>
    <name type="scientific">Serpula lacrymans var. lacrymans (strain S7.9)</name>
    <name type="common">Dry rot fungus</name>
    <dbReference type="NCBI Taxonomy" id="578457"/>
    <lineage>
        <taxon>Eukaryota</taxon>
        <taxon>Fungi</taxon>
        <taxon>Dikarya</taxon>
        <taxon>Basidiomycota</taxon>
        <taxon>Agaricomycotina</taxon>
        <taxon>Agaricomycetes</taxon>
        <taxon>Agaricomycetidae</taxon>
        <taxon>Boletales</taxon>
        <taxon>Coniophorineae</taxon>
        <taxon>Serpulaceae</taxon>
        <taxon>Serpula</taxon>
    </lineage>
</organism>
<dbReference type="SUPFAM" id="SSF103481">
    <property type="entry name" value="Multidrug resistance efflux transporter EmrE"/>
    <property type="match status" value="2"/>
</dbReference>
<feature type="transmembrane region" description="Helical" evidence="6">
    <location>
        <begin position="295"/>
        <end position="313"/>
    </location>
</feature>
<evidence type="ECO:0000256" key="3">
    <source>
        <dbReference type="ARBA" id="ARBA00022989"/>
    </source>
</evidence>
<feature type="compositionally biased region" description="Basic and acidic residues" evidence="5">
    <location>
        <begin position="399"/>
        <end position="415"/>
    </location>
</feature>
<dbReference type="HOGENOM" id="CLU_032828_4_1_1"/>
<evidence type="ECO:0000313" key="8">
    <source>
        <dbReference type="EMBL" id="EGO23033.1"/>
    </source>
</evidence>